<evidence type="ECO:0000256" key="2">
    <source>
        <dbReference type="ARBA" id="ARBA00008857"/>
    </source>
</evidence>
<dbReference type="InterPro" id="IPR004107">
    <property type="entry name" value="Integrase_SAM-like_N"/>
</dbReference>
<dbReference type="PANTHER" id="PTHR30349">
    <property type="entry name" value="PHAGE INTEGRASE-RELATED"/>
    <property type="match status" value="1"/>
</dbReference>
<sequence length="383" mass="44391">MSRKGENIYKRKDNRWEARVLVGYSLDGKRKYHSIYGKSYKEVRSKRQEYLLTHPESEKSNAEYYIEAAPFKLYINQWLALQKSKVKQSTYSTYVRIVNAQLLPELGNLPLREIMPDSMEKFLKSREKNGRCDGKGGLSDKTISDLVILLNSIFDYIYKEYNHPNPMVNFKYPVKKQMSPDPLSQEESRILTCYLTGHLNPEALGMLSSLYMGLRLGEVCALRWENIDLEKQVFRIRHTLYRVLNEKTTAGSSKTVLVLSTPKTDTSIRDVPIPQFMLPLLAKMKCSPENYLVTGTPNHIDPRTYQNHFKHLLKECGLRDVTYHCLRHTFATNCVILDFDIKTLSEILGHANTTITLERYVHSSLYRKQVQMMKLSNSVSSIL</sequence>
<dbReference type="InterPro" id="IPR050090">
    <property type="entry name" value="Tyrosine_recombinase_XerCD"/>
</dbReference>
<dbReference type="OrthoDB" id="111144at2"/>
<keyword evidence="3" id="KW-0229">DNA integration</keyword>
<dbReference type="InterPro" id="IPR002104">
    <property type="entry name" value="Integrase_catalytic"/>
</dbReference>
<dbReference type="Gene3D" id="1.10.150.130">
    <property type="match status" value="1"/>
</dbReference>
<comment type="similarity">
    <text evidence="2">Belongs to the 'phage' integrase family.</text>
</comment>
<dbReference type="GO" id="GO:0015074">
    <property type="term" value="P:DNA integration"/>
    <property type="evidence" value="ECO:0007669"/>
    <property type="project" value="UniProtKB-KW"/>
</dbReference>
<dbReference type="InterPro" id="IPR044068">
    <property type="entry name" value="CB"/>
</dbReference>
<feature type="domain" description="Tyr recombinase" evidence="7">
    <location>
        <begin position="178"/>
        <end position="373"/>
    </location>
</feature>
<dbReference type="PROSITE" id="PS51898">
    <property type="entry name" value="TYR_RECOMBINASE"/>
    <property type="match status" value="1"/>
</dbReference>
<proteinExistence type="inferred from homology"/>
<reference evidence="9 10" key="1">
    <citation type="submission" date="2015-11" db="EMBL/GenBank/DDBJ databases">
        <title>Butyribacter intestini gen. nov., sp. nov., a butyric acid-producing bacterium of the family Lachnospiraceae isolated from the human faeces.</title>
        <authorList>
            <person name="Zou Y."/>
            <person name="Xue W."/>
            <person name="Luo G."/>
            <person name="Lv M."/>
        </authorList>
    </citation>
    <scope>NUCLEOTIDE SEQUENCE [LARGE SCALE GENOMIC DNA]</scope>
    <source>
        <strain evidence="9 10">ACET-33324</strain>
    </source>
</reference>
<evidence type="ECO:0000259" key="8">
    <source>
        <dbReference type="PROSITE" id="PS51900"/>
    </source>
</evidence>
<keyword evidence="10" id="KW-1185">Reference proteome</keyword>
<dbReference type="SUPFAM" id="SSF56349">
    <property type="entry name" value="DNA breaking-rejoining enzymes"/>
    <property type="match status" value="1"/>
</dbReference>
<evidence type="ECO:0000256" key="1">
    <source>
        <dbReference type="ARBA" id="ARBA00003283"/>
    </source>
</evidence>
<gene>
    <name evidence="9" type="ORF">ASU35_15960</name>
</gene>
<name>A0A0V8QAK9_9FIRM</name>
<dbReference type="InterPro" id="IPR010998">
    <property type="entry name" value="Integrase_recombinase_N"/>
</dbReference>
<dbReference type="RefSeq" id="WP_058354203.1">
    <property type="nucleotide sequence ID" value="NZ_CABMMD010000213.1"/>
</dbReference>
<dbReference type="Pfam" id="PF00589">
    <property type="entry name" value="Phage_integrase"/>
    <property type="match status" value="1"/>
</dbReference>
<organism evidence="9 10">
    <name type="scientific">Acetivibrio ethanolgignens</name>
    <dbReference type="NCBI Taxonomy" id="290052"/>
    <lineage>
        <taxon>Bacteria</taxon>
        <taxon>Bacillati</taxon>
        <taxon>Bacillota</taxon>
        <taxon>Clostridia</taxon>
        <taxon>Eubacteriales</taxon>
        <taxon>Oscillospiraceae</taxon>
        <taxon>Acetivibrio</taxon>
    </lineage>
</organism>
<dbReference type="PANTHER" id="PTHR30349:SF64">
    <property type="entry name" value="PROPHAGE INTEGRASE INTD-RELATED"/>
    <property type="match status" value="1"/>
</dbReference>
<dbReference type="InterPro" id="IPR011010">
    <property type="entry name" value="DNA_brk_join_enz"/>
</dbReference>
<dbReference type="AlphaFoldDB" id="A0A0V8QAK9"/>
<evidence type="ECO:0000313" key="9">
    <source>
        <dbReference type="EMBL" id="KSV57562.1"/>
    </source>
</evidence>
<dbReference type="CDD" id="cd01189">
    <property type="entry name" value="INT_ICEBs1_C_like"/>
    <property type="match status" value="1"/>
</dbReference>
<feature type="domain" description="Core-binding (CB)" evidence="8">
    <location>
        <begin position="69"/>
        <end position="158"/>
    </location>
</feature>
<evidence type="ECO:0000256" key="3">
    <source>
        <dbReference type="ARBA" id="ARBA00022908"/>
    </source>
</evidence>
<evidence type="ECO:0000259" key="7">
    <source>
        <dbReference type="PROSITE" id="PS51898"/>
    </source>
</evidence>
<comment type="function">
    <text evidence="1">Site-specific tyrosine recombinase, which acts by catalyzing the cutting and rejoining of the recombining DNA molecules.</text>
</comment>
<dbReference type="Gene3D" id="1.10.443.10">
    <property type="entry name" value="Intergrase catalytic core"/>
    <property type="match status" value="1"/>
</dbReference>
<dbReference type="GO" id="GO:0003677">
    <property type="term" value="F:DNA binding"/>
    <property type="evidence" value="ECO:0007669"/>
    <property type="project" value="UniProtKB-UniRule"/>
</dbReference>
<dbReference type="GO" id="GO:0006310">
    <property type="term" value="P:DNA recombination"/>
    <property type="evidence" value="ECO:0007669"/>
    <property type="project" value="UniProtKB-KW"/>
</dbReference>
<evidence type="ECO:0008006" key="11">
    <source>
        <dbReference type="Google" id="ProtNLM"/>
    </source>
</evidence>
<dbReference type="EMBL" id="LNAM01000213">
    <property type="protein sequence ID" value="KSV57562.1"/>
    <property type="molecule type" value="Genomic_DNA"/>
</dbReference>
<protein>
    <recommendedName>
        <fullName evidence="11">Integrase</fullName>
    </recommendedName>
</protein>
<evidence type="ECO:0000256" key="5">
    <source>
        <dbReference type="ARBA" id="ARBA00023172"/>
    </source>
</evidence>
<dbReference type="PROSITE" id="PS51900">
    <property type="entry name" value="CB"/>
    <property type="match status" value="1"/>
</dbReference>
<comment type="caution">
    <text evidence="9">The sequence shown here is derived from an EMBL/GenBank/DDBJ whole genome shotgun (WGS) entry which is preliminary data.</text>
</comment>
<dbReference type="Proteomes" id="UP000054874">
    <property type="component" value="Unassembled WGS sequence"/>
</dbReference>
<accession>A0A0V8QAK9</accession>
<keyword evidence="4 6" id="KW-0238">DNA-binding</keyword>
<dbReference type="InterPro" id="IPR013762">
    <property type="entry name" value="Integrase-like_cat_sf"/>
</dbReference>
<keyword evidence="5" id="KW-0233">DNA recombination</keyword>
<evidence type="ECO:0000256" key="4">
    <source>
        <dbReference type="ARBA" id="ARBA00023125"/>
    </source>
</evidence>
<evidence type="ECO:0000313" key="10">
    <source>
        <dbReference type="Proteomes" id="UP000054874"/>
    </source>
</evidence>
<dbReference type="STRING" id="290052.ASU35_15960"/>
<dbReference type="Pfam" id="PF14659">
    <property type="entry name" value="Phage_int_SAM_3"/>
    <property type="match status" value="1"/>
</dbReference>
<evidence type="ECO:0000256" key="6">
    <source>
        <dbReference type="PROSITE-ProRule" id="PRU01248"/>
    </source>
</evidence>